<dbReference type="Proteomes" id="UP001501353">
    <property type="component" value="Unassembled WGS sequence"/>
</dbReference>
<evidence type="ECO:0000256" key="5">
    <source>
        <dbReference type="SAM" id="Phobius"/>
    </source>
</evidence>
<dbReference type="EMBL" id="BAAAZE010000005">
    <property type="protein sequence ID" value="GAA4017184.1"/>
    <property type="molecule type" value="Genomic_DNA"/>
</dbReference>
<gene>
    <name evidence="7" type="ORF">GCM10022212_10810</name>
</gene>
<dbReference type="PROSITE" id="PS00108">
    <property type="entry name" value="PROTEIN_KINASE_ST"/>
    <property type="match status" value="1"/>
</dbReference>
<dbReference type="PROSITE" id="PS50011">
    <property type="entry name" value="PROTEIN_KINASE_DOM"/>
    <property type="match status" value="1"/>
</dbReference>
<dbReference type="InterPro" id="IPR000719">
    <property type="entry name" value="Prot_kinase_dom"/>
</dbReference>
<evidence type="ECO:0000256" key="1">
    <source>
        <dbReference type="ARBA" id="ARBA00022679"/>
    </source>
</evidence>
<keyword evidence="5" id="KW-1133">Transmembrane helix</keyword>
<dbReference type="Gene3D" id="1.10.510.10">
    <property type="entry name" value="Transferase(Phosphotransferase) domain 1"/>
    <property type="match status" value="1"/>
</dbReference>
<comment type="caution">
    <text evidence="7">The sequence shown here is derived from an EMBL/GenBank/DDBJ whole genome shotgun (WGS) entry which is preliminary data.</text>
</comment>
<protein>
    <recommendedName>
        <fullName evidence="6">Protein kinase domain-containing protein</fullName>
    </recommendedName>
</protein>
<dbReference type="InterPro" id="IPR008271">
    <property type="entry name" value="Ser/Thr_kinase_AS"/>
</dbReference>
<keyword evidence="1" id="KW-0808">Transferase</keyword>
<name>A0ABP7SW39_9BURK</name>
<evidence type="ECO:0000256" key="4">
    <source>
        <dbReference type="ARBA" id="ARBA00022840"/>
    </source>
</evidence>
<proteinExistence type="predicted"/>
<evidence type="ECO:0000256" key="2">
    <source>
        <dbReference type="ARBA" id="ARBA00022741"/>
    </source>
</evidence>
<feature type="domain" description="Protein kinase" evidence="6">
    <location>
        <begin position="23"/>
        <end position="295"/>
    </location>
</feature>
<dbReference type="Pfam" id="PF00069">
    <property type="entry name" value="Pkinase"/>
    <property type="match status" value="1"/>
</dbReference>
<reference evidence="8" key="1">
    <citation type="journal article" date="2019" name="Int. J. Syst. Evol. Microbiol.">
        <title>The Global Catalogue of Microorganisms (GCM) 10K type strain sequencing project: providing services to taxonomists for standard genome sequencing and annotation.</title>
        <authorList>
            <consortium name="The Broad Institute Genomics Platform"/>
            <consortium name="The Broad Institute Genome Sequencing Center for Infectious Disease"/>
            <person name="Wu L."/>
            <person name="Ma J."/>
        </authorList>
    </citation>
    <scope>NUCLEOTIDE SEQUENCE [LARGE SCALE GENOMIC DNA]</scope>
    <source>
        <strain evidence="8">JCM 16673</strain>
    </source>
</reference>
<keyword evidence="2" id="KW-0547">Nucleotide-binding</keyword>
<organism evidence="7 8">
    <name type="scientific">Actimicrobium antarcticum</name>
    <dbReference type="NCBI Taxonomy" id="1051899"/>
    <lineage>
        <taxon>Bacteria</taxon>
        <taxon>Pseudomonadati</taxon>
        <taxon>Pseudomonadota</taxon>
        <taxon>Betaproteobacteria</taxon>
        <taxon>Burkholderiales</taxon>
        <taxon>Oxalobacteraceae</taxon>
        <taxon>Actimicrobium</taxon>
    </lineage>
</organism>
<evidence type="ECO:0000313" key="7">
    <source>
        <dbReference type="EMBL" id="GAA4017184.1"/>
    </source>
</evidence>
<dbReference type="CDD" id="cd14014">
    <property type="entry name" value="STKc_PknB_like"/>
    <property type="match status" value="1"/>
</dbReference>
<dbReference type="RefSeq" id="WP_344762221.1">
    <property type="nucleotide sequence ID" value="NZ_BAAAZE010000005.1"/>
</dbReference>
<keyword evidence="3" id="KW-0418">Kinase</keyword>
<keyword evidence="4" id="KW-0067">ATP-binding</keyword>
<dbReference type="SMART" id="SM00220">
    <property type="entry name" value="S_TKc"/>
    <property type="match status" value="1"/>
</dbReference>
<evidence type="ECO:0000259" key="6">
    <source>
        <dbReference type="PROSITE" id="PS50011"/>
    </source>
</evidence>
<keyword evidence="5" id="KW-0812">Transmembrane</keyword>
<evidence type="ECO:0000256" key="3">
    <source>
        <dbReference type="ARBA" id="ARBA00022777"/>
    </source>
</evidence>
<keyword evidence="5" id="KW-0472">Membrane</keyword>
<accession>A0ABP7SW39</accession>
<sequence>MTTEKPSGKQATPAPLPSRIGRFHITRELGRGSLGAVYVGHDPVIDRDVAIKTFNPTSQSQSRRSGEQQLINEARAAGRLSHPHIVTIFEASSEGPITYMAMELLHGRELNKLLDDGHKFDYDEVASIIWKLSDALDYAHRHAVVHRDIKPANIFLVDDHQPKLVDFGIARAPNRVAEQLSIDEPPVTLFRNNLLGTPNYMSPEQATGREVDRRTDIYSLGAVMFEMLTGRKPFQSRDTDKLLHLIAHKAADKPHELDSAIPMILSRIVTKAMSKQADRRYQSAGAMTLDLKRYLIAGKRARRKLRMALPMLQTDDPDDAPIIRRTPFLAGCALVAGVLLTLLLMQLQF</sequence>
<dbReference type="Gene3D" id="3.30.200.20">
    <property type="entry name" value="Phosphorylase Kinase, domain 1"/>
    <property type="match status" value="1"/>
</dbReference>
<feature type="transmembrane region" description="Helical" evidence="5">
    <location>
        <begin position="328"/>
        <end position="347"/>
    </location>
</feature>
<dbReference type="InterPro" id="IPR011009">
    <property type="entry name" value="Kinase-like_dom_sf"/>
</dbReference>
<dbReference type="PANTHER" id="PTHR43289:SF6">
    <property type="entry name" value="SERINE_THREONINE-PROTEIN KINASE NEKL-3"/>
    <property type="match status" value="1"/>
</dbReference>
<keyword evidence="8" id="KW-1185">Reference proteome</keyword>
<dbReference type="PANTHER" id="PTHR43289">
    <property type="entry name" value="MITOGEN-ACTIVATED PROTEIN KINASE KINASE KINASE 20-RELATED"/>
    <property type="match status" value="1"/>
</dbReference>
<dbReference type="SUPFAM" id="SSF56112">
    <property type="entry name" value="Protein kinase-like (PK-like)"/>
    <property type="match status" value="1"/>
</dbReference>
<evidence type="ECO:0000313" key="8">
    <source>
        <dbReference type="Proteomes" id="UP001501353"/>
    </source>
</evidence>